<protein>
    <submittedName>
        <fullName evidence="1">Uncharacterized protein</fullName>
    </submittedName>
</protein>
<name>A0A6A4JCR5_APOLU</name>
<sequence>MIWRLVEILSVDEIAAVLHELDELEDVTGGEPSDDDTVFEVHVDSEEEADPEVLEDDLHQESEEVLQWKVRTERGDLQQPDYVFRTTD</sequence>
<keyword evidence="2" id="KW-1185">Reference proteome</keyword>
<dbReference type="EMBL" id="WIXP02000016">
    <property type="protein sequence ID" value="KAF6198473.1"/>
    <property type="molecule type" value="Genomic_DNA"/>
</dbReference>
<comment type="caution">
    <text evidence="1">The sequence shown here is derived from an EMBL/GenBank/DDBJ whole genome shotgun (WGS) entry which is preliminary data.</text>
</comment>
<proteinExistence type="predicted"/>
<evidence type="ECO:0000313" key="2">
    <source>
        <dbReference type="Proteomes" id="UP000466442"/>
    </source>
</evidence>
<organism evidence="1 2">
    <name type="scientific">Apolygus lucorum</name>
    <name type="common">Small green plant bug</name>
    <name type="synonym">Lygocoris lucorum</name>
    <dbReference type="NCBI Taxonomy" id="248454"/>
    <lineage>
        <taxon>Eukaryota</taxon>
        <taxon>Metazoa</taxon>
        <taxon>Ecdysozoa</taxon>
        <taxon>Arthropoda</taxon>
        <taxon>Hexapoda</taxon>
        <taxon>Insecta</taxon>
        <taxon>Pterygota</taxon>
        <taxon>Neoptera</taxon>
        <taxon>Paraneoptera</taxon>
        <taxon>Hemiptera</taxon>
        <taxon>Heteroptera</taxon>
        <taxon>Panheteroptera</taxon>
        <taxon>Cimicomorpha</taxon>
        <taxon>Miridae</taxon>
        <taxon>Mirini</taxon>
        <taxon>Apolygus</taxon>
    </lineage>
</organism>
<gene>
    <name evidence="1" type="ORF">GE061_008221</name>
</gene>
<dbReference type="Proteomes" id="UP000466442">
    <property type="component" value="Linkage Group LG16"/>
</dbReference>
<reference evidence="1" key="1">
    <citation type="journal article" date="2021" name="Mol. Ecol. Resour.">
        <title>Apolygus lucorum genome provides insights into omnivorousness and mesophyll feeding.</title>
        <authorList>
            <person name="Liu Y."/>
            <person name="Liu H."/>
            <person name="Wang H."/>
            <person name="Huang T."/>
            <person name="Liu B."/>
            <person name="Yang B."/>
            <person name="Yin L."/>
            <person name="Li B."/>
            <person name="Zhang Y."/>
            <person name="Zhang S."/>
            <person name="Jiang F."/>
            <person name="Zhang X."/>
            <person name="Ren Y."/>
            <person name="Wang B."/>
            <person name="Wang S."/>
            <person name="Lu Y."/>
            <person name="Wu K."/>
            <person name="Fan W."/>
            <person name="Wang G."/>
        </authorList>
    </citation>
    <scope>NUCLEOTIDE SEQUENCE</scope>
    <source>
        <strain evidence="1">12Hb</strain>
    </source>
</reference>
<dbReference type="AlphaFoldDB" id="A0A6A4JCR5"/>
<accession>A0A6A4JCR5</accession>
<evidence type="ECO:0000313" key="1">
    <source>
        <dbReference type="EMBL" id="KAF6198473.1"/>
    </source>
</evidence>